<dbReference type="AlphaFoldDB" id="A0A6V8NUX6"/>
<feature type="non-terminal residue" evidence="1">
    <location>
        <position position="1"/>
    </location>
</feature>
<organism evidence="1 2">
    <name type="scientific">Candidatus Hakubella thermalkaliphila</name>
    <dbReference type="NCBI Taxonomy" id="2754717"/>
    <lineage>
        <taxon>Bacteria</taxon>
        <taxon>Bacillati</taxon>
        <taxon>Actinomycetota</taxon>
        <taxon>Actinomycetota incertae sedis</taxon>
        <taxon>Candidatus Hakubellales</taxon>
        <taxon>Candidatus Hakubellaceae</taxon>
        <taxon>Candidatus Hakubella</taxon>
    </lineage>
</organism>
<comment type="caution">
    <text evidence="1">The sequence shown here is derived from an EMBL/GenBank/DDBJ whole genome shotgun (WGS) entry which is preliminary data.</text>
</comment>
<evidence type="ECO:0000313" key="2">
    <source>
        <dbReference type="Proteomes" id="UP000585609"/>
    </source>
</evidence>
<dbReference type="EMBL" id="BLRW01000327">
    <property type="protein sequence ID" value="GFP24078.1"/>
    <property type="molecule type" value="Genomic_DNA"/>
</dbReference>
<proteinExistence type="predicted"/>
<accession>A0A6V8NUX6</accession>
<evidence type="ECO:0000313" key="1">
    <source>
        <dbReference type="EMBL" id="GFP24078.1"/>
    </source>
</evidence>
<protein>
    <submittedName>
        <fullName evidence="1">Uncharacterized protein</fullName>
    </submittedName>
</protein>
<name>A0A6V8NUX6_9ACTN</name>
<reference evidence="1 2" key="1">
    <citation type="journal article" date="2020" name="Front. Microbiol.">
        <title>Single-cell genomics of novel Actinobacteria with the Wood-Ljungdahl pathway discovered in a serpentinizing system.</title>
        <authorList>
            <person name="Merino N."/>
            <person name="Kawai M."/>
            <person name="Boyd E.S."/>
            <person name="Colman D.R."/>
            <person name="McGlynn S.E."/>
            <person name="Nealson K.H."/>
            <person name="Kurokawa K."/>
            <person name="Hongoh Y."/>
        </authorList>
    </citation>
    <scope>NUCLEOTIDE SEQUENCE [LARGE SCALE GENOMIC DNA]</scope>
    <source>
        <strain evidence="1 2">S09_30</strain>
    </source>
</reference>
<sequence>DKEKKDRIIGCIERGFKQGVKLRLDGRRDIKIACN</sequence>
<gene>
    <name evidence="1" type="ORF">HKBW3S09_01544</name>
</gene>
<dbReference type="Proteomes" id="UP000585609">
    <property type="component" value="Unassembled WGS sequence"/>
</dbReference>